<dbReference type="PANTHER" id="PTHR43401:SF2">
    <property type="entry name" value="L-THREONINE 3-DEHYDROGENASE"/>
    <property type="match status" value="1"/>
</dbReference>
<evidence type="ECO:0000256" key="4">
    <source>
        <dbReference type="RuleBase" id="RU361277"/>
    </source>
</evidence>
<comment type="caution">
    <text evidence="6">The sequence shown here is derived from an EMBL/GenBank/DDBJ whole genome shotgun (WGS) entry which is preliminary data.</text>
</comment>
<dbReference type="PROSITE" id="PS00059">
    <property type="entry name" value="ADH_ZINC"/>
    <property type="match status" value="1"/>
</dbReference>
<name>A0AAD4PWQ1_9EURO</name>
<dbReference type="Proteomes" id="UP001201262">
    <property type="component" value="Unassembled WGS sequence"/>
</dbReference>
<dbReference type="Gene3D" id="3.90.180.10">
    <property type="entry name" value="Medium-chain alcohol dehydrogenases, catalytic domain"/>
    <property type="match status" value="1"/>
</dbReference>
<accession>A0AAD4PWQ1</accession>
<dbReference type="EMBL" id="JAJTJA010000008">
    <property type="protein sequence ID" value="KAH8695335.1"/>
    <property type="molecule type" value="Genomic_DNA"/>
</dbReference>
<dbReference type="CDD" id="cd08233">
    <property type="entry name" value="butanediol_DH_like"/>
    <property type="match status" value="1"/>
</dbReference>
<evidence type="ECO:0000256" key="3">
    <source>
        <dbReference type="ARBA" id="ARBA00023002"/>
    </source>
</evidence>
<dbReference type="InterPro" id="IPR013154">
    <property type="entry name" value="ADH-like_N"/>
</dbReference>
<dbReference type="SUPFAM" id="SSF50129">
    <property type="entry name" value="GroES-like"/>
    <property type="match status" value="1"/>
</dbReference>
<protein>
    <submittedName>
        <fullName evidence="6">Chaperonin 10-like protein</fullName>
    </submittedName>
</protein>
<evidence type="ECO:0000256" key="2">
    <source>
        <dbReference type="ARBA" id="ARBA00022833"/>
    </source>
</evidence>
<proteinExistence type="inferred from homology"/>
<dbReference type="RefSeq" id="XP_046070477.1">
    <property type="nucleotide sequence ID" value="XM_046211489.1"/>
</dbReference>
<keyword evidence="1 4" id="KW-0479">Metal-binding</keyword>
<dbReference type="InterPro" id="IPR013149">
    <property type="entry name" value="ADH-like_C"/>
</dbReference>
<sequence length="376" mass="40866">MRAVRFHGKRDIRLDRIPVPEICNNEQVKIKPSFTGLCGTDLHEYLEGPFMIPSAPHKVTGEQCPVVIGHEFSGVVTELGKDVHDLQIGDKVTVQTIIFDRVCNSCQRGLINCCPNSGFIGLSWGGGLAEYIVLPRWALFKIPSHVSLQVGALVEPLAVAWHAVKLSHLDRTDSVLVIGAGPIGLAVVQVLRARGVKNVFVSEPVKLRRKLATDFGAARVLSPLEDDVVGTCTGLTGGEGVQAVFDTAGVQSGLDTAVAVCRPRASIVNIAVWGKQALVHPTILMRNEISYVGSRTYSQGDFQEVIDSIASGALQPQSMITSVIKMEDVEQKGLKALHEDKDTNIKIIVEVSKGTEFGVYLDYIRPRPILICQFKN</sequence>
<comment type="cofactor">
    <cofactor evidence="4">
        <name>Zn(2+)</name>
        <dbReference type="ChEBI" id="CHEBI:29105"/>
    </cofactor>
</comment>
<dbReference type="InterPro" id="IPR036291">
    <property type="entry name" value="NAD(P)-bd_dom_sf"/>
</dbReference>
<dbReference type="InterPro" id="IPR050129">
    <property type="entry name" value="Zn_alcohol_dh"/>
</dbReference>
<evidence type="ECO:0000259" key="5">
    <source>
        <dbReference type="SMART" id="SM00829"/>
    </source>
</evidence>
<dbReference type="Gene3D" id="3.40.50.720">
    <property type="entry name" value="NAD(P)-binding Rossmann-like Domain"/>
    <property type="match status" value="1"/>
</dbReference>
<dbReference type="GO" id="GO:0016491">
    <property type="term" value="F:oxidoreductase activity"/>
    <property type="evidence" value="ECO:0007669"/>
    <property type="project" value="UniProtKB-KW"/>
</dbReference>
<dbReference type="Pfam" id="PF08240">
    <property type="entry name" value="ADH_N"/>
    <property type="match status" value="1"/>
</dbReference>
<keyword evidence="3" id="KW-0560">Oxidoreductase</keyword>
<keyword evidence="2 4" id="KW-0862">Zinc</keyword>
<gene>
    <name evidence="6" type="ORF">BGW36DRAFT_298978</name>
</gene>
<dbReference type="InterPro" id="IPR020843">
    <property type="entry name" value="ER"/>
</dbReference>
<organism evidence="6 7">
    <name type="scientific">Talaromyces proteolyticus</name>
    <dbReference type="NCBI Taxonomy" id="1131652"/>
    <lineage>
        <taxon>Eukaryota</taxon>
        <taxon>Fungi</taxon>
        <taxon>Dikarya</taxon>
        <taxon>Ascomycota</taxon>
        <taxon>Pezizomycotina</taxon>
        <taxon>Eurotiomycetes</taxon>
        <taxon>Eurotiomycetidae</taxon>
        <taxon>Eurotiales</taxon>
        <taxon>Trichocomaceae</taxon>
        <taxon>Talaromyces</taxon>
        <taxon>Talaromyces sect. Bacilispori</taxon>
    </lineage>
</organism>
<dbReference type="InterPro" id="IPR002328">
    <property type="entry name" value="ADH_Zn_CS"/>
</dbReference>
<dbReference type="PANTHER" id="PTHR43401">
    <property type="entry name" value="L-THREONINE 3-DEHYDROGENASE"/>
    <property type="match status" value="1"/>
</dbReference>
<dbReference type="Pfam" id="PF00107">
    <property type="entry name" value="ADH_zinc_N"/>
    <property type="match status" value="1"/>
</dbReference>
<dbReference type="AlphaFoldDB" id="A0AAD4PWQ1"/>
<dbReference type="SMART" id="SM00829">
    <property type="entry name" value="PKS_ER"/>
    <property type="match status" value="1"/>
</dbReference>
<dbReference type="SUPFAM" id="SSF51735">
    <property type="entry name" value="NAD(P)-binding Rossmann-fold domains"/>
    <property type="match status" value="1"/>
</dbReference>
<feature type="domain" description="Enoyl reductase (ER)" evidence="5">
    <location>
        <begin position="8"/>
        <end position="349"/>
    </location>
</feature>
<dbReference type="GeneID" id="70241776"/>
<reference evidence="6" key="1">
    <citation type="submission" date="2021-12" db="EMBL/GenBank/DDBJ databases">
        <title>Convergent genome expansion in fungi linked to evolution of root-endophyte symbiosis.</title>
        <authorList>
            <consortium name="DOE Joint Genome Institute"/>
            <person name="Ke Y.-H."/>
            <person name="Bonito G."/>
            <person name="Liao H.-L."/>
            <person name="Looney B."/>
            <person name="Rojas-Flechas A."/>
            <person name="Nash J."/>
            <person name="Hameed K."/>
            <person name="Schadt C."/>
            <person name="Martin F."/>
            <person name="Crous P.W."/>
            <person name="Miettinen O."/>
            <person name="Magnuson J.K."/>
            <person name="Labbe J."/>
            <person name="Jacobson D."/>
            <person name="Doktycz M.J."/>
            <person name="Veneault-Fourrey C."/>
            <person name="Kuo A."/>
            <person name="Mondo S."/>
            <person name="Calhoun S."/>
            <person name="Riley R."/>
            <person name="Ohm R."/>
            <person name="LaButti K."/>
            <person name="Andreopoulos B."/>
            <person name="Pangilinan J."/>
            <person name="Nolan M."/>
            <person name="Tritt A."/>
            <person name="Clum A."/>
            <person name="Lipzen A."/>
            <person name="Daum C."/>
            <person name="Barry K."/>
            <person name="Grigoriev I.V."/>
            <person name="Vilgalys R."/>
        </authorList>
    </citation>
    <scope>NUCLEOTIDE SEQUENCE</scope>
    <source>
        <strain evidence="6">PMI_201</strain>
    </source>
</reference>
<dbReference type="GO" id="GO:0008270">
    <property type="term" value="F:zinc ion binding"/>
    <property type="evidence" value="ECO:0007669"/>
    <property type="project" value="InterPro"/>
</dbReference>
<keyword evidence="7" id="KW-1185">Reference proteome</keyword>
<evidence type="ECO:0000313" key="7">
    <source>
        <dbReference type="Proteomes" id="UP001201262"/>
    </source>
</evidence>
<dbReference type="InterPro" id="IPR011032">
    <property type="entry name" value="GroES-like_sf"/>
</dbReference>
<comment type="similarity">
    <text evidence="4">Belongs to the zinc-containing alcohol dehydrogenase family.</text>
</comment>
<evidence type="ECO:0000256" key="1">
    <source>
        <dbReference type="ARBA" id="ARBA00022723"/>
    </source>
</evidence>
<evidence type="ECO:0000313" key="6">
    <source>
        <dbReference type="EMBL" id="KAH8695335.1"/>
    </source>
</evidence>